<gene>
    <name evidence="1" type="ORF">JK634_03095</name>
</gene>
<comment type="caution">
    <text evidence="1">The sequence shown here is derived from an EMBL/GenBank/DDBJ whole genome shotgun (WGS) entry which is preliminary data.</text>
</comment>
<dbReference type="AlphaFoldDB" id="A0A937K2L7"/>
<dbReference type="Proteomes" id="UP000623681">
    <property type="component" value="Unassembled WGS sequence"/>
</dbReference>
<dbReference type="EMBL" id="JAESWA010000017">
    <property type="protein sequence ID" value="MBL4930777.1"/>
    <property type="molecule type" value="Genomic_DNA"/>
</dbReference>
<protein>
    <submittedName>
        <fullName evidence="1">Uncharacterized protein</fullName>
    </submittedName>
</protein>
<evidence type="ECO:0000313" key="1">
    <source>
        <dbReference type="EMBL" id="MBL4930777.1"/>
    </source>
</evidence>
<organism evidence="1 2">
    <name type="scientific">Clostridium paridis</name>
    <dbReference type="NCBI Taxonomy" id="2803863"/>
    <lineage>
        <taxon>Bacteria</taxon>
        <taxon>Bacillati</taxon>
        <taxon>Bacillota</taxon>
        <taxon>Clostridia</taxon>
        <taxon>Eubacteriales</taxon>
        <taxon>Clostridiaceae</taxon>
        <taxon>Clostridium</taxon>
    </lineage>
</organism>
<dbReference type="RefSeq" id="WP_202766162.1">
    <property type="nucleotide sequence ID" value="NZ_JAESWA010000017.1"/>
</dbReference>
<keyword evidence="2" id="KW-1185">Reference proteome</keyword>
<reference evidence="1" key="1">
    <citation type="submission" date="2021-01" db="EMBL/GenBank/DDBJ databases">
        <title>Genome public.</title>
        <authorList>
            <person name="Liu C."/>
            <person name="Sun Q."/>
        </authorList>
    </citation>
    <scope>NUCLEOTIDE SEQUENCE</scope>
    <source>
        <strain evidence="1">YIM B02565</strain>
    </source>
</reference>
<name>A0A937K2L7_9CLOT</name>
<evidence type="ECO:0000313" key="2">
    <source>
        <dbReference type="Proteomes" id="UP000623681"/>
    </source>
</evidence>
<proteinExistence type="predicted"/>
<accession>A0A937K2L7</accession>
<sequence length="98" mass="11198">MRIINDSIRFSEKTSGGRVLNKTYKTYPFYVSQATVALQGIDYGFSDEEGPFFRSTVDCKLQVISPYEVQVTVVFGFRGSKFEKRTDAIINYTILLFS</sequence>